<dbReference type="Proteomes" id="UP000265520">
    <property type="component" value="Unassembled WGS sequence"/>
</dbReference>
<keyword evidence="4" id="KW-1185">Reference proteome</keyword>
<sequence length="97" mass="11140">GIIETIPVGDIFVHEVSSNILTMVIEYCKKHKHNNGLKDFELKDLDDHFVNVDPKTMLDLFKSACYLKVNSLLELIDNLKKGKTPEEIYQIFGIEMT</sequence>
<reference evidence="3 4" key="1">
    <citation type="journal article" date="2018" name="Front. Plant Sci.">
        <title>Red Clover (Trifolium pratense) and Zigzag Clover (T. medium) - A Picture of Genomic Similarities and Differences.</title>
        <authorList>
            <person name="Dluhosova J."/>
            <person name="Istvanek J."/>
            <person name="Nedelnik J."/>
            <person name="Repkova J."/>
        </authorList>
    </citation>
    <scope>NUCLEOTIDE SEQUENCE [LARGE SCALE GENOMIC DNA]</scope>
    <source>
        <strain evidence="4">cv. 10/8</strain>
        <tissue evidence="3">Leaf</tissue>
    </source>
</reference>
<evidence type="ECO:0000256" key="1">
    <source>
        <dbReference type="ARBA" id="ARBA00004906"/>
    </source>
</evidence>
<dbReference type="GO" id="GO:0006511">
    <property type="term" value="P:ubiquitin-dependent protein catabolic process"/>
    <property type="evidence" value="ECO:0007669"/>
    <property type="project" value="InterPro"/>
</dbReference>
<dbReference type="InterPro" id="IPR016073">
    <property type="entry name" value="Skp1_comp_POZ"/>
</dbReference>
<name>A0A392QMI2_9FABA</name>
<dbReference type="InterPro" id="IPR036296">
    <property type="entry name" value="SKP1-like_dim_sf"/>
</dbReference>
<protein>
    <submittedName>
        <fullName evidence="3">SKP1-like protein 1B-like</fullName>
    </submittedName>
</protein>
<comment type="pathway">
    <text evidence="1">Protein modification; protein ubiquitination.</text>
</comment>
<accession>A0A392QMI2</accession>
<evidence type="ECO:0000313" key="4">
    <source>
        <dbReference type="Proteomes" id="UP000265520"/>
    </source>
</evidence>
<dbReference type="InterPro" id="IPR016897">
    <property type="entry name" value="SKP1"/>
</dbReference>
<feature type="non-terminal residue" evidence="3">
    <location>
        <position position="1"/>
    </location>
</feature>
<feature type="domain" description="SKP1 component POZ" evidence="2">
    <location>
        <begin position="11"/>
        <end position="32"/>
    </location>
</feature>
<evidence type="ECO:0000259" key="2">
    <source>
        <dbReference type="Pfam" id="PF03931"/>
    </source>
</evidence>
<dbReference type="PANTHER" id="PTHR11165">
    <property type="entry name" value="SKP1"/>
    <property type="match status" value="1"/>
</dbReference>
<dbReference type="Gene3D" id="3.30.710.10">
    <property type="entry name" value="Potassium Channel Kv1.1, Chain A"/>
    <property type="match status" value="1"/>
</dbReference>
<dbReference type="SUPFAM" id="SSF54695">
    <property type="entry name" value="POZ domain"/>
    <property type="match status" value="1"/>
</dbReference>
<comment type="caution">
    <text evidence="3">The sequence shown here is derived from an EMBL/GenBank/DDBJ whole genome shotgun (WGS) entry which is preliminary data.</text>
</comment>
<proteinExistence type="predicted"/>
<dbReference type="Pfam" id="PF03931">
    <property type="entry name" value="Skp1_POZ"/>
    <property type="match status" value="1"/>
</dbReference>
<dbReference type="AlphaFoldDB" id="A0A392QMI2"/>
<dbReference type="InterPro" id="IPR011333">
    <property type="entry name" value="SKP1/BTB/POZ_sf"/>
</dbReference>
<organism evidence="3 4">
    <name type="scientific">Trifolium medium</name>
    <dbReference type="NCBI Taxonomy" id="97028"/>
    <lineage>
        <taxon>Eukaryota</taxon>
        <taxon>Viridiplantae</taxon>
        <taxon>Streptophyta</taxon>
        <taxon>Embryophyta</taxon>
        <taxon>Tracheophyta</taxon>
        <taxon>Spermatophyta</taxon>
        <taxon>Magnoliopsida</taxon>
        <taxon>eudicotyledons</taxon>
        <taxon>Gunneridae</taxon>
        <taxon>Pentapetalae</taxon>
        <taxon>rosids</taxon>
        <taxon>fabids</taxon>
        <taxon>Fabales</taxon>
        <taxon>Fabaceae</taxon>
        <taxon>Papilionoideae</taxon>
        <taxon>50 kb inversion clade</taxon>
        <taxon>NPAAA clade</taxon>
        <taxon>Hologalegina</taxon>
        <taxon>IRL clade</taxon>
        <taxon>Trifolieae</taxon>
        <taxon>Trifolium</taxon>
    </lineage>
</organism>
<dbReference type="SUPFAM" id="SSF81382">
    <property type="entry name" value="Skp1 dimerisation domain-like"/>
    <property type="match status" value="1"/>
</dbReference>
<dbReference type="EMBL" id="LXQA010148231">
    <property type="protein sequence ID" value="MCI25613.1"/>
    <property type="molecule type" value="Genomic_DNA"/>
</dbReference>
<evidence type="ECO:0000313" key="3">
    <source>
        <dbReference type="EMBL" id="MCI25613.1"/>
    </source>
</evidence>